<feature type="transmembrane region" description="Helical" evidence="2">
    <location>
        <begin position="582"/>
        <end position="601"/>
    </location>
</feature>
<sequence>MWPCTIAEPGPVSDGFYDNHTQRLGPFDIRIVHLHRGSGKDVISCTLERRPLPPTASTNEPDERPQQHKPGLDCTTLSYQWGKSTSNLRTILCNGADFLVTANLYAALVHLRRPDSDLTLWIDALCIDQENNAEKGNQVQRMGEIYRRSKGTIIWLGAGGFLSREAFRACSKLAMANRDRDGSAPVPQTTLTRPWGPYGVLPTFLILLLLRRSYFNRVWIIQEVALSRNIEIACGSARISWRDFTIGAATVLLATLGSKTNAGIGNILVARALLPWAVRAGSGDSAWIFQTLAQPRIPQTKNILRMAILFRCSNATDPVDKVFSLLGLCEQIQAGSTYGILPMYSRNDPDHRNRVYVRTARTILFAQDKLQLFSAISRPQSKTFDFLARFFQRIWFRTRPAPSLPTWVPDWSETGVVATPLSLVLAHNDNTSAWSDQENQFLAYQLSSHPDSPNFWLCGRFVDDIVDLSEVCNTEKSQSSIWFSIRYCFTMSENHRLETFGKWEMQFRASNTNEPFWQHFISTITCGSNNTYDEDSIMRLLADFRSRSPRNLPRVAKSCFACLFVLPLAISTWTGSGIIERILIYWCFPVVAISSMWYWCFQLVPQFMFQQGWQDHGVSEGFLKADFDHIELRRLARLRSGSLALVPEATSFRDQVWKCKAGIVPLVLRPNGDDFEMVGECYSAKETGTERAKSADCVIRLI</sequence>
<name>A0A9P8VST1_9HYPO</name>
<dbReference type="PANTHER" id="PTHR24148:SF73">
    <property type="entry name" value="HET DOMAIN PROTEIN (AFU_ORTHOLOGUE AFUA_8G01020)"/>
    <property type="match status" value="1"/>
</dbReference>
<reference evidence="4 5" key="1">
    <citation type="journal article" date="2021" name="Nat. Commun.">
        <title>Genetic determinants of endophytism in the Arabidopsis root mycobiome.</title>
        <authorList>
            <person name="Mesny F."/>
            <person name="Miyauchi S."/>
            <person name="Thiergart T."/>
            <person name="Pickel B."/>
            <person name="Atanasova L."/>
            <person name="Karlsson M."/>
            <person name="Huettel B."/>
            <person name="Barry K.W."/>
            <person name="Haridas S."/>
            <person name="Chen C."/>
            <person name="Bauer D."/>
            <person name="Andreopoulos W."/>
            <person name="Pangilinan J."/>
            <person name="LaButti K."/>
            <person name="Riley R."/>
            <person name="Lipzen A."/>
            <person name="Clum A."/>
            <person name="Drula E."/>
            <person name="Henrissat B."/>
            <person name="Kohler A."/>
            <person name="Grigoriev I.V."/>
            <person name="Martin F.M."/>
            <person name="Hacquard S."/>
        </authorList>
    </citation>
    <scope>NUCLEOTIDE SEQUENCE [LARGE SCALE GENOMIC DNA]</scope>
    <source>
        <strain evidence="4 5">MPI-CAGE-CH-0241</strain>
    </source>
</reference>
<dbReference type="InterPro" id="IPR010730">
    <property type="entry name" value="HET"/>
</dbReference>
<dbReference type="PANTHER" id="PTHR24148">
    <property type="entry name" value="ANKYRIN REPEAT DOMAIN-CONTAINING PROTEIN 39 HOMOLOG-RELATED"/>
    <property type="match status" value="1"/>
</dbReference>
<gene>
    <name evidence="4" type="ORF">B0T10DRAFT_610371</name>
</gene>
<evidence type="ECO:0000256" key="1">
    <source>
        <dbReference type="SAM" id="MobiDB-lite"/>
    </source>
</evidence>
<dbReference type="Proteomes" id="UP000777438">
    <property type="component" value="Unassembled WGS sequence"/>
</dbReference>
<evidence type="ECO:0000256" key="2">
    <source>
        <dbReference type="SAM" id="Phobius"/>
    </source>
</evidence>
<keyword evidence="5" id="KW-1185">Reference proteome</keyword>
<dbReference type="Pfam" id="PF06985">
    <property type="entry name" value="HET"/>
    <property type="match status" value="1"/>
</dbReference>
<dbReference type="EMBL" id="JAGPYM010000035">
    <property type="protein sequence ID" value="KAH6876369.1"/>
    <property type="molecule type" value="Genomic_DNA"/>
</dbReference>
<keyword evidence="2" id="KW-1133">Transmembrane helix</keyword>
<feature type="domain" description="Heterokaryon incompatibility" evidence="3">
    <location>
        <begin position="76"/>
        <end position="223"/>
    </location>
</feature>
<feature type="region of interest" description="Disordered" evidence="1">
    <location>
        <begin position="47"/>
        <end position="71"/>
    </location>
</feature>
<proteinExistence type="predicted"/>
<dbReference type="OrthoDB" id="5416609at2759"/>
<organism evidence="4 5">
    <name type="scientific">Thelonectria olida</name>
    <dbReference type="NCBI Taxonomy" id="1576542"/>
    <lineage>
        <taxon>Eukaryota</taxon>
        <taxon>Fungi</taxon>
        <taxon>Dikarya</taxon>
        <taxon>Ascomycota</taxon>
        <taxon>Pezizomycotina</taxon>
        <taxon>Sordariomycetes</taxon>
        <taxon>Hypocreomycetidae</taxon>
        <taxon>Hypocreales</taxon>
        <taxon>Nectriaceae</taxon>
        <taxon>Thelonectria</taxon>
    </lineage>
</organism>
<keyword evidence="2" id="KW-0812">Transmembrane</keyword>
<evidence type="ECO:0000313" key="5">
    <source>
        <dbReference type="Proteomes" id="UP000777438"/>
    </source>
</evidence>
<evidence type="ECO:0000313" key="4">
    <source>
        <dbReference type="EMBL" id="KAH6876369.1"/>
    </source>
</evidence>
<protein>
    <submittedName>
        <fullName evidence="4">Heterokaryon incompatibility protein-domain-containing protein</fullName>
    </submittedName>
</protein>
<dbReference type="AlphaFoldDB" id="A0A9P8VST1"/>
<keyword evidence="2" id="KW-0472">Membrane</keyword>
<accession>A0A9P8VST1</accession>
<dbReference type="InterPro" id="IPR052895">
    <property type="entry name" value="HetReg/Transcr_Mod"/>
</dbReference>
<evidence type="ECO:0000259" key="3">
    <source>
        <dbReference type="Pfam" id="PF06985"/>
    </source>
</evidence>
<comment type="caution">
    <text evidence="4">The sequence shown here is derived from an EMBL/GenBank/DDBJ whole genome shotgun (WGS) entry which is preliminary data.</text>
</comment>